<dbReference type="InterPro" id="IPR044084">
    <property type="entry name" value="AvModA-like_subst-bd"/>
</dbReference>
<dbReference type="PANTHER" id="PTHR30632:SF14">
    <property type="entry name" value="TUNGSTATE_MOLYBDATE_CHROMATE-BINDING PROTEIN MODA"/>
    <property type="match status" value="1"/>
</dbReference>
<evidence type="ECO:0000256" key="1">
    <source>
        <dbReference type="ARBA" id="ARBA00009175"/>
    </source>
</evidence>
<evidence type="ECO:0000256" key="4">
    <source>
        <dbReference type="ARBA" id="ARBA00022729"/>
    </source>
</evidence>
<feature type="signal peptide" evidence="7">
    <location>
        <begin position="1"/>
        <end position="21"/>
    </location>
</feature>
<keyword evidence="4 7" id="KW-0732">Signal</keyword>
<sequence length="245" mass="25840">MERIAAFLLAFALVLPAPALSADLLVAQAANYTAIMQNEIIPAFEKATGLTVQATYASTGKLYGQIVNGAPFDMLLAADEIRPEKLHADGLAQEPFVYATGQVVLWSRSKALCDGGWKSALTNPAVKKIAIANTETAPYGASAMQALQAAGLWDAVQPRLVFGQSISHAFQFASTGAADAGFVAFSSVFTDEGAKGCYQVVDEAPPVVQAGCILKSAPNPEAAARFAEFLLSPEVQAFKKQYGYN</sequence>
<dbReference type="NCBIfam" id="TIGR01256">
    <property type="entry name" value="modA"/>
    <property type="match status" value="1"/>
</dbReference>
<name>A0A7K1KR00_9BACT</name>
<dbReference type="GO" id="GO:1901359">
    <property type="term" value="F:tungstate binding"/>
    <property type="evidence" value="ECO:0007669"/>
    <property type="project" value="UniProtKB-ARBA"/>
</dbReference>
<evidence type="ECO:0000256" key="2">
    <source>
        <dbReference type="ARBA" id="ARBA00022505"/>
    </source>
</evidence>
<keyword evidence="9" id="KW-1185">Reference proteome</keyword>
<dbReference type="CDD" id="cd13539">
    <property type="entry name" value="PBP2_AvModA"/>
    <property type="match status" value="1"/>
</dbReference>
<evidence type="ECO:0000256" key="6">
    <source>
        <dbReference type="PIRSR" id="PIRSR004846-1"/>
    </source>
</evidence>
<dbReference type="InterPro" id="IPR050682">
    <property type="entry name" value="ModA/WtpA"/>
</dbReference>
<dbReference type="Pfam" id="PF13531">
    <property type="entry name" value="SBP_bac_11"/>
    <property type="match status" value="1"/>
</dbReference>
<dbReference type="EMBL" id="WODC01000009">
    <property type="protein sequence ID" value="MUM78514.1"/>
    <property type="molecule type" value="Genomic_DNA"/>
</dbReference>
<dbReference type="Proteomes" id="UP000461162">
    <property type="component" value="Unassembled WGS sequence"/>
</dbReference>
<evidence type="ECO:0000256" key="5">
    <source>
        <dbReference type="ARBA" id="ARBA00062515"/>
    </source>
</evidence>
<organism evidence="8 9">
    <name type="scientific">Pseudodesulfovibrio alkaliphilus</name>
    <dbReference type="NCBI Taxonomy" id="2661613"/>
    <lineage>
        <taxon>Bacteria</taxon>
        <taxon>Pseudomonadati</taxon>
        <taxon>Thermodesulfobacteriota</taxon>
        <taxon>Desulfovibrionia</taxon>
        <taxon>Desulfovibrionales</taxon>
        <taxon>Desulfovibrionaceae</taxon>
    </lineage>
</organism>
<dbReference type="GO" id="GO:0030973">
    <property type="term" value="F:molybdate ion binding"/>
    <property type="evidence" value="ECO:0007669"/>
    <property type="project" value="InterPro"/>
</dbReference>
<gene>
    <name evidence="8" type="primary">modA</name>
    <name evidence="8" type="ORF">GKC30_12795</name>
</gene>
<evidence type="ECO:0000313" key="8">
    <source>
        <dbReference type="EMBL" id="MUM78514.1"/>
    </source>
</evidence>
<comment type="subunit">
    <text evidence="5">The complex is composed of two ATP-binding proteins (ModC), two transmembrane proteins (ModB) and a solute-binding protein (ModA).</text>
</comment>
<evidence type="ECO:0000256" key="3">
    <source>
        <dbReference type="ARBA" id="ARBA00022723"/>
    </source>
</evidence>
<keyword evidence="3 6" id="KW-0479">Metal-binding</keyword>
<protein>
    <submittedName>
        <fullName evidence="8">Molybdate ABC transporter substrate-binding protein</fullName>
    </submittedName>
</protein>
<proteinExistence type="inferred from homology"/>
<dbReference type="InterPro" id="IPR005950">
    <property type="entry name" value="ModA"/>
</dbReference>
<dbReference type="GO" id="GO:0046872">
    <property type="term" value="F:metal ion binding"/>
    <property type="evidence" value="ECO:0007669"/>
    <property type="project" value="UniProtKB-KW"/>
</dbReference>
<feature type="chain" id="PRO_5029779850" evidence="7">
    <location>
        <begin position="22"/>
        <end position="245"/>
    </location>
</feature>
<dbReference type="RefSeq" id="WP_155935329.1">
    <property type="nucleotide sequence ID" value="NZ_WODC01000009.1"/>
</dbReference>
<evidence type="ECO:0000256" key="7">
    <source>
        <dbReference type="SAM" id="SignalP"/>
    </source>
</evidence>
<feature type="binding site" evidence="6">
    <location>
        <position position="166"/>
    </location>
    <ligand>
        <name>molybdate</name>
        <dbReference type="ChEBI" id="CHEBI:36264"/>
    </ligand>
</feature>
<feature type="binding site" evidence="6">
    <location>
        <position position="59"/>
    </location>
    <ligand>
        <name>molybdate</name>
        <dbReference type="ChEBI" id="CHEBI:36264"/>
    </ligand>
</feature>
<dbReference type="FunFam" id="3.40.190.10:FF:000035">
    <property type="entry name" value="Molybdate ABC transporter substrate-binding protein"/>
    <property type="match status" value="1"/>
</dbReference>
<accession>A0A7K1KR00</accession>
<reference evidence="8 9" key="1">
    <citation type="submission" date="2019-11" db="EMBL/GenBank/DDBJ databases">
        <title>Pseudodesulfovibrio alkaliphilus, sp. nov., an alkaliphilic sulfate-reducing bacteria from mud volcano of Taman peninsula, Russia.</title>
        <authorList>
            <person name="Frolova A."/>
            <person name="Merkel A.Y."/>
            <person name="Slobodkin A.I."/>
        </authorList>
    </citation>
    <scope>NUCLEOTIDE SEQUENCE [LARGE SCALE GENOMIC DNA]</scope>
    <source>
        <strain evidence="8 9">F-1</strain>
    </source>
</reference>
<comment type="similarity">
    <text evidence="1">Belongs to the bacterial solute-binding protein ModA family.</text>
</comment>
<dbReference type="Gene3D" id="3.40.190.10">
    <property type="entry name" value="Periplasmic binding protein-like II"/>
    <property type="match status" value="2"/>
</dbReference>
<dbReference type="PANTHER" id="PTHR30632">
    <property type="entry name" value="MOLYBDATE-BINDING PERIPLASMIC PROTEIN"/>
    <property type="match status" value="1"/>
</dbReference>
<keyword evidence="2 6" id="KW-0500">Molybdenum</keyword>
<comment type="caution">
    <text evidence="8">The sequence shown here is derived from an EMBL/GenBank/DDBJ whole genome shotgun (WGS) entry which is preliminary data.</text>
</comment>
<dbReference type="PIRSF" id="PIRSF004846">
    <property type="entry name" value="ModA"/>
    <property type="match status" value="1"/>
</dbReference>
<dbReference type="GO" id="GO:0015689">
    <property type="term" value="P:molybdate ion transport"/>
    <property type="evidence" value="ECO:0007669"/>
    <property type="project" value="InterPro"/>
</dbReference>
<dbReference type="AlphaFoldDB" id="A0A7K1KR00"/>
<evidence type="ECO:0000313" key="9">
    <source>
        <dbReference type="Proteomes" id="UP000461162"/>
    </source>
</evidence>
<dbReference type="SUPFAM" id="SSF53850">
    <property type="entry name" value="Periplasmic binding protein-like II"/>
    <property type="match status" value="1"/>
</dbReference>